<comment type="caution">
    <text evidence="2">The sequence shown here is derived from an EMBL/GenBank/DDBJ whole genome shotgun (WGS) entry which is preliminary data.</text>
</comment>
<reference evidence="2 3" key="1">
    <citation type="submission" date="2024-02" db="EMBL/GenBank/DDBJ databases">
        <authorList>
            <person name="Chen Y."/>
            <person name="Shah S."/>
            <person name="Dougan E. K."/>
            <person name="Thang M."/>
            <person name="Chan C."/>
        </authorList>
    </citation>
    <scope>NUCLEOTIDE SEQUENCE [LARGE SCALE GENOMIC DNA]</scope>
</reference>
<dbReference type="Proteomes" id="UP001642484">
    <property type="component" value="Unassembled WGS sequence"/>
</dbReference>
<evidence type="ECO:0000256" key="1">
    <source>
        <dbReference type="SAM" id="MobiDB-lite"/>
    </source>
</evidence>
<feature type="region of interest" description="Disordered" evidence="1">
    <location>
        <begin position="1"/>
        <end position="37"/>
    </location>
</feature>
<feature type="region of interest" description="Disordered" evidence="1">
    <location>
        <begin position="71"/>
        <end position="93"/>
    </location>
</feature>
<feature type="non-terminal residue" evidence="2">
    <location>
        <position position="1"/>
    </location>
</feature>
<evidence type="ECO:0000313" key="3">
    <source>
        <dbReference type="Proteomes" id="UP001642484"/>
    </source>
</evidence>
<gene>
    <name evidence="2" type="ORF">CCMP2556_LOCUS301</name>
</gene>
<accession>A0ABP0H7C1</accession>
<keyword evidence="3" id="KW-1185">Reference proteome</keyword>
<organism evidence="2 3">
    <name type="scientific">Durusdinium trenchii</name>
    <dbReference type="NCBI Taxonomy" id="1381693"/>
    <lineage>
        <taxon>Eukaryota</taxon>
        <taxon>Sar</taxon>
        <taxon>Alveolata</taxon>
        <taxon>Dinophyceae</taxon>
        <taxon>Suessiales</taxon>
        <taxon>Symbiodiniaceae</taxon>
        <taxon>Durusdinium</taxon>
    </lineage>
</organism>
<name>A0ABP0H7C1_9DINO</name>
<feature type="compositionally biased region" description="Basic residues" evidence="1">
    <location>
        <begin position="71"/>
        <end position="85"/>
    </location>
</feature>
<dbReference type="EMBL" id="CAXAMN010000004">
    <property type="protein sequence ID" value="CAK8985847.1"/>
    <property type="molecule type" value="Genomic_DNA"/>
</dbReference>
<evidence type="ECO:0000313" key="2">
    <source>
        <dbReference type="EMBL" id="CAK8985847.1"/>
    </source>
</evidence>
<sequence>KKFFSTLVLEEEEETSSKQKPDPEQTPEQVQPPSSREIPAVKFTLEGLLAFKDTAQAIEVGKAAKDVRERVRKRPNYNSSKRRLLAKMTDRIP</sequence>
<protein>
    <submittedName>
        <fullName evidence="2">Uncharacterized protein</fullName>
    </submittedName>
</protein>
<proteinExistence type="predicted"/>